<sequence>LDGNDEILFMASNHFSKRTFSEEATETRLFKDPGTEGIRMVSIATICHMTSIFVLALQTGKQAKTTESCSKLRRKLKCVWVPARSSMALEKQKSFSEHFLT</sequence>
<accession>A0A8D2DK97</accession>
<reference evidence="1" key="2">
    <citation type="submission" date="2025-09" db="UniProtKB">
        <authorList>
            <consortium name="Ensembl"/>
        </authorList>
    </citation>
    <scope>IDENTIFICATION</scope>
</reference>
<keyword evidence="2" id="KW-1185">Reference proteome</keyword>
<dbReference type="OrthoDB" id="10556722at2759"/>
<protein>
    <submittedName>
        <fullName evidence="1">Uncharacterized protein</fullName>
    </submittedName>
</protein>
<reference evidence="1" key="1">
    <citation type="submission" date="2025-08" db="UniProtKB">
        <authorList>
            <consortium name="Ensembl"/>
        </authorList>
    </citation>
    <scope>IDENTIFICATION</scope>
</reference>
<evidence type="ECO:0000313" key="2">
    <source>
        <dbReference type="Proteomes" id="UP000694564"/>
    </source>
</evidence>
<organism evidence="1 2">
    <name type="scientific">Sciurus vulgaris</name>
    <name type="common">Eurasian red squirrel</name>
    <dbReference type="NCBI Taxonomy" id="55149"/>
    <lineage>
        <taxon>Eukaryota</taxon>
        <taxon>Metazoa</taxon>
        <taxon>Chordata</taxon>
        <taxon>Craniata</taxon>
        <taxon>Vertebrata</taxon>
        <taxon>Euteleostomi</taxon>
        <taxon>Mammalia</taxon>
        <taxon>Eutheria</taxon>
        <taxon>Euarchontoglires</taxon>
        <taxon>Glires</taxon>
        <taxon>Rodentia</taxon>
        <taxon>Sciuromorpha</taxon>
        <taxon>Sciuridae</taxon>
        <taxon>Sciurinae</taxon>
        <taxon>Sciurini</taxon>
        <taxon>Sciurus</taxon>
    </lineage>
</organism>
<name>A0A8D2DK97_SCIVU</name>
<evidence type="ECO:0000313" key="1">
    <source>
        <dbReference type="Ensembl" id="ENSSVLP00005025121.1"/>
    </source>
</evidence>
<dbReference type="GeneTree" id="ENSGT01030000236221"/>
<dbReference type="Proteomes" id="UP000694564">
    <property type="component" value="Chromosome 7"/>
</dbReference>
<proteinExistence type="predicted"/>
<dbReference type="Ensembl" id="ENSSVLT00005027922.1">
    <property type="protein sequence ID" value="ENSSVLP00005025121.1"/>
    <property type="gene ID" value="ENSSVLG00005019905.1"/>
</dbReference>
<dbReference type="AlphaFoldDB" id="A0A8D2DK97"/>